<dbReference type="PANTHER" id="PTHR19304">
    <property type="entry name" value="CYCLIC-AMP RESPONSE ELEMENT BINDING PROTEIN"/>
    <property type="match status" value="1"/>
</dbReference>
<dbReference type="GO" id="GO:0003677">
    <property type="term" value="F:DNA binding"/>
    <property type="evidence" value="ECO:0007669"/>
    <property type="project" value="UniProtKB-KW"/>
</dbReference>
<dbReference type="PROSITE" id="PS50217">
    <property type="entry name" value="BZIP"/>
    <property type="match status" value="1"/>
</dbReference>
<comment type="subcellular location">
    <subcellularLocation>
        <location evidence="1">Nucleus</location>
    </subcellularLocation>
</comment>
<keyword evidence="10" id="KW-1185">Reference proteome</keyword>
<evidence type="ECO:0000256" key="6">
    <source>
        <dbReference type="SAM" id="Coils"/>
    </source>
</evidence>
<dbReference type="CDD" id="cd14687">
    <property type="entry name" value="bZIP_ATF2"/>
    <property type="match status" value="1"/>
</dbReference>
<accession>A0A9P6MRJ8</accession>
<dbReference type="InterPro" id="IPR004827">
    <property type="entry name" value="bZIP"/>
</dbReference>
<dbReference type="Pfam" id="PF00170">
    <property type="entry name" value="bZIP_1"/>
    <property type="match status" value="1"/>
</dbReference>
<dbReference type="GO" id="GO:0005634">
    <property type="term" value="C:nucleus"/>
    <property type="evidence" value="ECO:0007669"/>
    <property type="project" value="UniProtKB-SubCell"/>
</dbReference>
<dbReference type="Gene3D" id="1.20.5.170">
    <property type="match status" value="1"/>
</dbReference>
<keyword evidence="3" id="KW-0238">DNA-binding</keyword>
<dbReference type="InterPro" id="IPR051027">
    <property type="entry name" value="bZIP_transcription_factors"/>
</dbReference>
<evidence type="ECO:0000256" key="7">
    <source>
        <dbReference type="SAM" id="MobiDB-lite"/>
    </source>
</evidence>
<comment type="caution">
    <text evidence="9">The sequence shown here is derived from an EMBL/GenBank/DDBJ whole genome shotgun (WGS) entry which is preliminary data.</text>
</comment>
<feature type="region of interest" description="Disordered" evidence="7">
    <location>
        <begin position="253"/>
        <end position="322"/>
    </location>
</feature>
<protein>
    <recommendedName>
        <fullName evidence="8">BZIP domain-containing protein</fullName>
    </recommendedName>
</protein>
<dbReference type="SUPFAM" id="SSF57959">
    <property type="entry name" value="Leucine zipper domain"/>
    <property type="match status" value="1"/>
</dbReference>
<organism evidence="9 10">
    <name type="scientific">Entomortierella chlamydospora</name>
    <dbReference type="NCBI Taxonomy" id="101097"/>
    <lineage>
        <taxon>Eukaryota</taxon>
        <taxon>Fungi</taxon>
        <taxon>Fungi incertae sedis</taxon>
        <taxon>Mucoromycota</taxon>
        <taxon>Mortierellomycotina</taxon>
        <taxon>Mortierellomycetes</taxon>
        <taxon>Mortierellales</taxon>
        <taxon>Mortierellaceae</taxon>
        <taxon>Entomortierella</taxon>
    </lineage>
</organism>
<feature type="compositionally biased region" description="Low complexity" evidence="7">
    <location>
        <begin position="118"/>
        <end position="127"/>
    </location>
</feature>
<dbReference type="InterPro" id="IPR002112">
    <property type="entry name" value="Leuzip_Jun"/>
</dbReference>
<keyword evidence="5" id="KW-0539">Nucleus</keyword>
<sequence>MSLDTEIRRDTNPTPTRFLLECGAFTPGLGFNLESCNPFDASLKFPATGTPKTELNPFDSSFRTPSTIISVLNNSSTVAATAAAASRAIELQQKHSPWSDIMFDEVSMPMPQMSPGLSPSSTFTSASPSPPIHSPPTQTISLSQSQFHPSMAIEPHATRSHTFDHNTTFDNLKRLRHSDTDFAPQESFHPDFRNSCEDEEYDEINDHDNDNQDVDEQELINRRYSGVSTVEAAMSTLDMRRLSTMSDIHSSEYSADSMEMMSNEEAPKTSKTSKTAKSKKAGSRKTKNVPTTKSGSRKRATSEEETPESKRQKFLERNRMAASKCREKKRLQTLKTISDADEITARNQALHETLNQLQEEVRHLKNQILSHRDCGCDVIQKFVHKSNFDFFTSSSIISPVSAIPQSSVPPMHLC</sequence>
<evidence type="ECO:0000256" key="4">
    <source>
        <dbReference type="ARBA" id="ARBA00023163"/>
    </source>
</evidence>
<dbReference type="EMBL" id="JAAAID010001336">
    <property type="protein sequence ID" value="KAG0010447.1"/>
    <property type="molecule type" value="Genomic_DNA"/>
</dbReference>
<feature type="region of interest" description="Disordered" evidence="7">
    <location>
        <begin position="112"/>
        <end position="141"/>
    </location>
</feature>
<keyword evidence="2" id="KW-0805">Transcription regulation</keyword>
<dbReference type="Proteomes" id="UP000703661">
    <property type="component" value="Unassembled WGS sequence"/>
</dbReference>
<feature type="compositionally biased region" description="Basic residues" evidence="7">
    <location>
        <begin position="274"/>
        <end position="287"/>
    </location>
</feature>
<evidence type="ECO:0000313" key="9">
    <source>
        <dbReference type="EMBL" id="KAG0010447.1"/>
    </source>
</evidence>
<proteinExistence type="predicted"/>
<reference evidence="9" key="1">
    <citation type="journal article" date="2020" name="Fungal Divers.">
        <title>Resolving the Mortierellaceae phylogeny through synthesis of multi-gene phylogenetics and phylogenomics.</title>
        <authorList>
            <person name="Vandepol N."/>
            <person name="Liber J."/>
            <person name="Desiro A."/>
            <person name="Na H."/>
            <person name="Kennedy M."/>
            <person name="Barry K."/>
            <person name="Grigoriev I.V."/>
            <person name="Miller A.N."/>
            <person name="O'Donnell K."/>
            <person name="Stajich J.E."/>
            <person name="Bonito G."/>
        </authorList>
    </citation>
    <scope>NUCLEOTIDE SEQUENCE</scope>
    <source>
        <strain evidence="9">NRRL 2769</strain>
    </source>
</reference>
<dbReference type="GO" id="GO:0003700">
    <property type="term" value="F:DNA-binding transcription factor activity"/>
    <property type="evidence" value="ECO:0007669"/>
    <property type="project" value="InterPro"/>
</dbReference>
<keyword evidence="6" id="KW-0175">Coiled coil</keyword>
<gene>
    <name evidence="9" type="ORF">BGZ80_001472</name>
</gene>
<keyword evidence="4" id="KW-0804">Transcription</keyword>
<evidence type="ECO:0000256" key="1">
    <source>
        <dbReference type="ARBA" id="ARBA00004123"/>
    </source>
</evidence>
<dbReference type="PROSITE" id="PS00036">
    <property type="entry name" value="BZIP_BASIC"/>
    <property type="match status" value="1"/>
</dbReference>
<evidence type="ECO:0000256" key="5">
    <source>
        <dbReference type="ARBA" id="ARBA00023242"/>
    </source>
</evidence>
<feature type="region of interest" description="Disordered" evidence="7">
    <location>
        <begin position="202"/>
        <end position="222"/>
    </location>
</feature>
<feature type="compositionally biased region" description="Basic and acidic residues" evidence="7">
    <location>
        <begin position="307"/>
        <end position="319"/>
    </location>
</feature>
<dbReference type="AlphaFoldDB" id="A0A9P6MRJ8"/>
<dbReference type="InterPro" id="IPR046347">
    <property type="entry name" value="bZIP_sf"/>
</dbReference>
<evidence type="ECO:0000256" key="2">
    <source>
        <dbReference type="ARBA" id="ARBA00023015"/>
    </source>
</evidence>
<evidence type="ECO:0000259" key="8">
    <source>
        <dbReference type="PROSITE" id="PS50217"/>
    </source>
</evidence>
<evidence type="ECO:0000256" key="3">
    <source>
        <dbReference type="ARBA" id="ARBA00023125"/>
    </source>
</evidence>
<name>A0A9P6MRJ8_9FUNG</name>
<dbReference type="PRINTS" id="PR00043">
    <property type="entry name" value="LEUZIPPRJUN"/>
</dbReference>
<feature type="domain" description="BZIP" evidence="8">
    <location>
        <begin position="308"/>
        <end position="371"/>
    </location>
</feature>
<dbReference type="SMART" id="SM00338">
    <property type="entry name" value="BRLZ"/>
    <property type="match status" value="1"/>
</dbReference>
<evidence type="ECO:0000313" key="10">
    <source>
        <dbReference type="Proteomes" id="UP000703661"/>
    </source>
</evidence>
<feature type="coiled-coil region" evidence="6">
    <location>
        <begin position="340"/>
        <end position="374"/>
    </location>
</feature>